<dbReference type="EMBL" id="KL363252">
    <property type="protein sequence ID" value="KFD50526.1"/>
    <property type="molecule type" value="Genomic_DNA"/>
</dbReference>
<dbReference type="Proteomes" id="UP000030764">
    <property type="component" value="Unassembled WGS sequence"/>
</dbReference>
<reference evidence="1 2" key="1">
    <citation type="journal article" date="2014" name="Nat. Genet.">
        <title>Genome and transcriptome of the porcine whipworm Trichuris suis.</title>
        <authorList>
            <person name="Jex A.R."/>
            <person name="Nejsum P."/>
            <person name="Schwarz E.M."/>
            <person name="Hu L."/>
            <person name="Young N.D."/>
            <person name="Hall R.S."/>
            <person name="Korhonen P.K."/>
            <person name="Liao S."/>
            <person name="Thamsborg S."/>
            <person name="Xia J."/>
            <person name="Xu P."/>
            <person name="Wang S."/>
            <person name="Scheerlinck J.P."/>
            <person name="Hofmann A."/>
            <person name="Sternberg P.W."/>
            <person name="Wang J."/>
            <person name="Gasser R.B."/>
        </authorList>
    </citation>
    <scope>NUCLEOTIDE SEQUENCE [LARGE SCALE GENOMIC DNA]</scope>
    <source>
        <strain evidence="1">DCEP-RM93M</strain>
    </source>
</reference>
<dbReference type="AlphaFoldDB" id="A0A085LZY0"/>
<keyword evidence="2" id="KW-1185">Reference proteome</keyword>
<sequence>MLEKIQGETWFTSNAFGLTLPGGSAARKCSKVARQCFHSSGAVEEPGSMSSLPGFNRRSIQMFLAE</sequence>
<protein>
    <submittedName>
        <fullName evidence="1">Uncharacterized protein</fullName>
    </submittedName>
</protein>
<organism evidence="1 2">
    <name type="scientific">Trichuris suis</name>
    <name type="common">pig whipworm</name>
    <dbReference type="NCBI Taxonomy" id="68888"/>
    <lineage>
        <taxon>Eukaryota</taxon>
        <taxon>Metazoa</taxon>
        <taxon>Ecdysozoa</taxon>
        <taxon>Nematoda</taxon>
        <taxon>Enoplea</taxon>
        <taxon>Dorylaimia</taxon>
        <taxon>Trichinellida</taxon>
        <taxon>Trichuridae</taxon>
        <taxon>Trichuris</taxon>
    </lineage>
</organism>
<name>A0A085LZY0_9BILA</name>
<evidence type="ECO:0000313" key="1">
    <source>
        <dbReference type="EMBL" id="KFD50526.1"/>
    </source>
</evidence>
<gene>
    <name evidence="1" type="ORF">M513_08594</name>
</gene>
<evidence type="ECO:0000313" key="2">
    <source>
        <dbReference type="Proteomes" id="UP000030764"/>
    </source>
</evidence>
<accession>A0A085LZY0</accession>
<proteinExistence type="predicted"/>